<dbReference type="Proteomes" id="UP000199225">
    <property type="component" value="Unassembled WGS sequence"/>
</dbReference>
<proteinExistence type="predicted"/>
<evidence type="ECO:0000256" key="1">
    <source>
        <dbReference type="SAM" id="Phobius"/>
    </source>
</evidence>
<keyword evidence="3" id="KW-1185">Reference proteome</keyword>
<name>A0A1G8TLF8_9BACI</name>
<gene>
    <name evidence="2" type="ORF">SAMN04490247_1821</name>
</gene>
<reference evidence="3" key="1">
    <citation type="submission" date="2016-10" db="EMBL/GenBank/DDBJ databases">
        <authorList>
            <person name="Varghese N."/>
            <person name="Submissions S."/>
        </authorList>
    </citation>
    <scope>NUCLEOTIDE SEQUENCE [LARGE SCALE GENOMIC DNA]</scope>
    <source>
        <strain evidence="3">DSM 4771</strain>
    </source>
</reference>
<organism evidence="2 3">
    <name type="scientific">Salimicrobium halophilum</name>
    <dbReference type="NCBI Taxonomy" id="86666"/>
    <lineage>
        <taxon>Bacteria</taxon>
        <taxon>Bacillati</taxon>
        <taxon>Bacillota</taxon>
        <taxon>Bacilli</taxon>
        <taxon>Bacillales</taxon>
        <taxon>Bacillaceae</taxon>
        <taxon>Salimicrobium</taxon>
    </lineage>
</organism>
<dbReference type="EMBL" id="FNEV01000005">
    <property type="protein sequence ID" value="SDJ41725.1"/>
    <property type="molecule type" value="Genomic_DNA"/>
</dbReference>
<dbReference type="OrthoDB" id="2657646at2"/>
<sequence length="114" mass="13152">MSHVCHYCKKEIRDRDELVTASKWLSIRPYHYRCYDLAIQEIETIGNNEKPLNNIPNTVISIVMLVVAVYFLATAALGSVGDLLGVLSLYPIIMRLISYFRYERSLPAFVENKR</sequence>
<protein>
    <submittedName>
        <fullName evidence="2">Uncharacterized protein</fullName>
    </submittedName>
</protein>
<keyword evidence="1" id="KW-0472">Membrane</keyword>
<dbReference type="STRING" id="86666.SAMN04490247_1821"/>
<accession>A0A1G8TLF8</accession>
<keyword evidence="1" id="KW-0812">Transmembrane</keyword>
<evidence type="ECO:0000313" key="3">
    <source>
        <dbReference type="Proteomes" id="UP000199225"/>
    </source>
</evidence>
<dbReference type="RefSeq" id="WP_093193552.1">
    <property type="nucleotide sequence ID" value="NZ_FNEV01000005.1"/>
</dbReference>
<dbReference type="AlphaFoldDB" id="A0A1G8TLF8"/>
<evidence type="ECO:0000313" key="2">
    <source>
        <dbReference type="EMBL" id="SDJ41725.1"/>
    </source>
</evidence>
<keyword evidence="1" id="KW-1133">Transmembrane helix</keyword>
<feature type="transmembrane region" description="Helical" evidence="1">
    <location>
        <begin position="59"/>
        <end position="77"/>
    </location>
</feature>